<dbReference type="Proteomes" id="UP000176923">
    <property type="component" value="Unassembled WGS sequence"/>
</dbReference>
<dbReference type="EMBL" id="MFJL01000017">
    <property type="protein sequence ID" value="OGG15757.1"/>
    <property type="molecule type" value="Genomic_DNA"/>
</dbReference>
<sequence length="247" mass="27858">MDKIVTKKSISLKGAMRQSEVLTFTDYKLESSIMNLSPREISPAFVEHIESHRVSVTQLSEPVLFKYARDWCVDGLHTNVFGNKTGLYGVEVAGAGIRRVSHNDLSLETPYEFMQRIAGQMPDGKKQRVVYSAHRFCGELFIHGAVTKKEQNGEVESAWKTWESDYNRLPGSDKSRVSLGKDIGGRGSAPLLDQHWLSGRLMIANPDYLNNTNDIAGSYPLTEGVWKRLLGEHREKLEAQEVIFSRE</sequence>
<comment type="caution">
    <text evidence="1">The sequence shown here is derived from an EMBL/GenBank/DDBJ whole genome shotgun (WGS) entry which is preliminary data.</text>
</comment>
<reference evidence="1 2" key="1">
    <citation type="journal article" date="2016" name="Nat. Commun.">
        <title>Thousands of microbial genomes shed light on interconnected biogeochemical processes in an aquifer system.</title>
        <authorList>
            <person name="Anantharaman K."/>
            <person name="Brown C.T."/>
            <person name="Hug L.A."/>
            <person name="Sharon I."/>
            <person name="Castelle C.J."/>
            <person name="Probst A.J."/>
            <person name="Thomas B.C."/>
            <person name="Singh A."/>
            <person name="Wilkins M.J."/>
            <person name="Karaoz U."/>
            <person name="Brodie E.L."/>
            <person name="Williams K.H."/>
            <person name="Hubbard S.S."/>
            <person name="Banfield J.F."/>
        </authorList>
    </citation>
    <scope>NUCLEOTIDE SEQUENCE [LARGE SCALE GENOMIC DNA]</scope>
</reference>
<dbReference type="AlphaFoldDB" id="A0A1F5ZUL1"/>
<dbReference type="STRING" id="1798382.A3D77_07845"/>
<proteinExistence type="predicted"/>
<gene>
    <name evidence="1" type="ORF">A3D77_07845</name>
</gene>
<protein>
    <submittedName>
        <fullName evidence="1">Uncharacterized protein</fullName>
    </submittedName>
</protein>
<evidence type="ECO:0000313" key="2">
    <source>
        <dbReference type="Proteomes" id="UP000176923"/>
    </source>
</evidence>
<accession>A0A1F5ZUL1</accession>
<name>A0A1F5ZUL1_9BACT</name>
<organism evidence="1 2">
    <name type="scientific">Candidatus Gottesmanbacteria bacterium RIFCSPHIGHO2_02_FULL_39_11</name>
    <dbReference type="NCBI Taxonomy" id="1798382"/>
    <lineage>
        <taxon>Bacteria</taxon>
        <taxon>Candidatus Gottesmaniibacteriota</taxon>
    </lineage>
</organism>
<evidence type="ECO:0000313" key="1">
    <source>
        <dbReference type="EMBL" id="OGG15757.1"/>
    </source>
</evidence>